<dbReference type="EMBL" id="JABFOR010000036">
    <property type="protein sequence ID" value="NOJ73095.1"/>
    <property type="molecule type" value="Genomic_DNA"/>
</dbReference>
<proteinExistence type="predicted"/>
<reference evidence="1 2" key="1">
    <citation type="submission" date="2020-05" db="EMBL/GenBank/DDBJ databases">
        <title>Whole genome sequencing and identification of novel metabolites from Paenibacillus alvei strain JR949.</title>
        <authorList>
            <person name="Rajendhran J."/>
            <person name="Sree Pranav P."/>
            <person name="Mahalakshmi B."/>
            <person name="Karthikeyan R."/>
        </authorList>
    </citation>
    <scope>NUCLEOTIDE SEQUENCE [LARGE SCALE GENOMIC DNA]</scope>
    <source>
        <strain evidence="1 2">JR949</strain>
    </source>
</reference>
<accession>A0AAP6ZZZ9</accession>
<comment type="caution">
    <text evidence="1">The sequence shown here is derived from an EMBL/GenBank/DDBJ whole genome shotgun (WGS) entry which is preliminary data.</text>
</comment>
<name>A0AAP6ZZZ9_PAEAL</name>
<sequence length="107" mass="11511">MRMKRHVLLLISILMFMSGFQSGTHVRLELTENELDSVVHALQTGGSSISALEKQSIVTQGEKMLEERPSSGTNKDVIGHAFPAGVSIGVIPYMGTVVIKSEGLGMV</sequence>
<gene>
    <name evidence="1" type="ORF">HMI46_21390</name>
</gene>
<dbReference type="Proteomes" id="UP000552038">
    <property type="component" value="Unassembled WGS sequence"/>
</dbReference>
<dbReference type="RefSeq" id="WP_171418690.1">
    <property type="nucleotide sequence ID" value="NZ_JABFOR010000036.1"/>
</dbReference>
<dbReference type="AlphaFoldDB" id="A0AAP6ZZZ9"/>
<protein>
    <submittedName>
        <fullName evidence="1">Uncharacterized protein</fullName>
    </submittedName>
</protein>
<evidence type="ECO:0000313" key="2">
    <source>
        <dbReference type="Proteomes" id="UP000552038"/>
    </source>
</evidence>
<evidence type="ECO:0000313" key="1">
    <source>
        <dbReference type="EMBL" id="NOJ73095.1"/>
    </source>
</evidence>
<organism evidence="1 2">
    <name type="scientific">Paenibacillus alvei</name>
    <name type="common">Bacillus alvei</name>
    <dbReference type="NCBI Taxonomy" id="44250"/>
    <lineage>
        <taxon>Bacteria</taxon>
        <taxon>Bacillati</taxon>
        <taxon>Bacillota</taxon>
        <taxon>Bacilli</taxon>
        <taxon>Bacillales</taxon>
        <taxon>Paenibacillaceae</taxon>
        <taxon>Paenibacillus</taxon>
    </lineage>
</organism>